<feature type="region of interest" description="Disordered" evidence="1">
    <location>
        <begin position="113"/>
        <end position="287"/>
    </location>
</feature>
<keyword evidence="3" id="KW-1185">Reference proteome</keyword>
<feature type="compositionally biased region" description="Polar residues" evidence="1">
    <location>
        <begin position="375"/>
        <end position="386"/>
    </location>
</feature>
<proteinExistence type="predicted"/>
<dbReference type="EMBL" id="LNZH02000184">
    <property type="protein sequence ID" value="OCB88147.1"/>
    <property type="molecule type" value="Genomic_DNA"/>
</dbReference>
<sequence>MAFHRFESFPASSRAASRHHSERRAESSKCTDNAIQQPHGMGVGYSFSNHENARATGSRMLDVDGPSPSRFSSSDPRTHGEETAMLGSPLKRGFQYICDNFIPSLGSLDADLGVHRDDGPSRQPRGSYAAPGAFPGMCIDDSDEEPLPAFAGSNMLHATDSPSPSKPASPSPISASSKITDEAEGNPQNQVEKERGGARPGAEQRQDKKGRRWYENRRQHDAEYRERLMREAEEERRRRRDEARSERQKQDERERETADPKRKEREGQSEQRRGEEESQRGSRYVDRDLEKILQDFDAWSAKSKEMRTEPDPARRIKVLEELSGISGRIDEWLEEWKANREERTRRWREARRAEVEERERARVRKEEEEVRRQAGSFSSRTKSQPASRARFHPYSSSKKRSPAHDDIHDAASGPSQPSAVHSDPKCRPSSSNSTYTSASSLDISSPGPNSKKRSKDPGTYLEWYDSEWTACNTSSSSSSLTFSDIPWPVIPFPQSPQEVTAAAVQSFMKQCRSDELLPKPVTTKENRITVKKELLNWHPDKFSTRILQRVADPTDREVISRAADVVQKALISIINEPDGVGN</sequence>
<name>A0A9Q5HYP7_SANBA</name>
<feature type="compositionally biased region" description="Basic and acidic residues" evidence="1">
    <location>
        <begin position="350"/>
        <end position="372"/>
    </location>
</feature>
<dbReference type="OrthoDB" id="412109at2759"/>
<feature type="region of interest" description="Disordered" evidence="1">
    <location>
        <begin position="1"/>
        <end position="86"/>
    </location>
</feature>
<accession>A0A9Q5HYP7</accession>
<reference evidence="2" key="1">
    <citation type="submission" date="2016-06" db="EMBL/GenBank/DDBJ databases">
        <title>Draft Genome sequence of the fungus Inonotus baumii.</title>
        <authorList>
            <person name="Zhu H."/>
            <person name="Lin W."/>
        </authorList>
    </citation>
    <scope>NUCLEOTIDE SEQUENCE</scope>
    <source>
        <strain evidence="2">821</strain>
    </source>
</reference>
<gene>
    <name evidence="2" type="ORF">A7U60_g4776</name>
</gene>
<comment type="caution">
    <text evidence="2">The sequence shown here is derived from an EMBL/GenBank/DDBJ whole genome shotgun (WGS) entry which is preliminary data.</text>
</comment>
<protein>
    <submittedName>
        <fullName evidence="2">Uncharacterized protein</fullName>
    </submittedName>
</protein>
<feature type="compositionally biased region" description="Basic and acidic residues" evidence="1">
    <location>
        <begin position="191"/>
        <end position="287"/>
    </location>
</feature>
<dbReference type="Proteomes" id="UP000757232">
    <property type="component" value="Unassembled WGS sequence"/>
</dbReference>
<evidence type="ECO:0000313" key="2">
    <source>
        <dbReference type="EMBL" id="OCB88147.1"/>
    </source>
</evidence>
<evidence type="ECO:0000313" key="3">
    <source>
        <dbReference type="Proteomes" id="UP000757232"/>
    </source>
</evidence>
<dbReference type="AlphaFoldDB" id="A0A9Q5HYP7"/>
<feature type="compositionally biased region" description="Low complexity" evidence="1">
    <location>
        <begin position="429"/>
        <end position="440"/>
    </location>
</feature>
<feature type="region of interest" description="Disordered" evidence="1">
    <location>
        <begin position="340"/>
        <end position="457"/>
    </location>
</feature>
<feature type="compositionally biased region" description="Low complexity" evidence="1">
    <location>
        <begin position="66"/>
        <end position="75"/>
    </location>
</feature>
<evidence type="ECO:0000256" key="1">
    <source>
        <dbReference type="SAM" id="MobiDB-lite"/>
    </source>
</evidence>
<organism evidence="2 3">
    <name type="scientific">Sanghuangporus baumii</name>
    <name type="common">Phellinus baumii</name>
    <dbReference type="NCBI Taxonomy" id="108892"/>
    <lineage>
        <taxon>Eukaryota</taxon>
        <taxon>Fungi</taxon>
        <taxon>Dikarya</taxon>
        <taxon>Basidiomycota</taxon>
        <taxon>Agaricomycotina</taxon>
        <taxon>Agaricomycetes</taxon>
        <taxon>Hymenochaetales</taxon>
        <taxon>Hymenochaetaceae</taxon>
        <taxon>Sanghuangporus</taxon>
    </lineage>
</organism>